<evidence type="ECO:0000313" key="4">
    <source>
        <dbReference type="Proteomes" id="UP000198809"/>
    </source>
</evidence>
<dbReference type="AlphaFoldDB" id="A0A1H8NAP1"/>
<reference evidence="3 4" key="1">
    <citation type="submission" date="2016-10" db="EMBL/GenBank/DDBJ databases">
        <authorList>
            <person name="de Groot N.N."/>
        </authorList>
    </citation>
    <scope>NUCLEOTIDE SEQUENCE [LARGE SCALE GENOMIC DNA]</scope>
    <source>
        <strain evidence="3 4">CGMCC 1.10238</strain>
    </source>
</reference>
<dbReference type="InterPro" id="IPR012338">
    <property type="entry name" value="Beta-lactam/transpept-like"/>
</dbReference>
<reference evidence="2 5" key="2">
    <citation type="submission" date="2021-06" db="EMBL/GenBank/DDBJ databases">
        <title>Whole genome sequence of Paenibacillus sophorae DSM23020 for comparative genomics.</title>
        <authorList>
            <person name="Kim M.-J."/>
            <person name="Lee G."/>
            <person name="Shin J.-H."/>
        </authorList>
    </citation>
    <scope>NUCLEOTIDE SEQUENCE [LARGE SCALE GENOMIC DNA]</scope>
    <source>
        <strain evidence="2 5">DSM 23020</strain>
    </source>
</reference>
<evidence type="ECO:0000313" key="2">
    <source>
        <dbReference type="EMBL" id="QWU14712.1"/>
    </source>
</evidence>
<gene>
    <name evidence="2" type="ORF">KP014_22725</name>
    <name evidence="3" type="ORF">SAMN04487895_106132</name>
</gene>
<dbReference type="Proteomes" id="UP000683429">
    <property type="component" value="Chromosome"/>
</dbReference>
<feature type="domain" description="Beta-lactamase-related" evidence="1">
    <location>
        <begin position="38"/>
        <end position="327"/>
    </location>
</feature>
<accession>A0A1H8NAP1</accession>
<organism evidence="3 4">
    <name type="scientific">Paenibacillus sophorae</name>
    <dbReference type="NCBI Taxonomy" id="1333845"/>
    <lineage>
        <taxon>Bacteria</taxon>
        <taxon>Bacillati</taxon>
        <taxon>Bacillota</taxon>
        <taxon>Bacilli</taxon>
        <taxon>Bacillales</taxon>
        <taxon>Paenibacillaceae</taxon>
        <taxon>Paenibacillus</taxon>
    </lineage>
</organism>
<protein>
    <submittedName>
        <fullName evidence="2">Beta-lactamase family protein</fullName>
    </submittedName>
    <submittedName>
        <fullName evidence="3">CubicO group peptidase, beta-lactamase class C family</fullName>
    </submittedName>
</protein>
<dbReference type="EMBL" id="CP076607">
    <property type="protein sequence ID" value="QWU14712.1"/>
    <property type="molecule type" value="Genomic_DNA"/>
</dbReference>
<dbReference type="InterPro" id="IPR050789">
    <property type="entry name" value="Diverse_Enzym_Activities"/>
</dbReference>
<dbReference type="EMBL" id="FODH01000006">
    <property type="protein sequence ID" value="SEO26509.1"/>
    <property type="molecule type" value="Genomic_DNA"/>
</dbReference>
<name>A0A1H8NAP1_9BACL</name>
<evidence type="ECO:0000313" key="5">
    <source>
        <dbReference type="Proteomes" id="UP000683429"/>
    </source>
</evidence>
<dbReference type="Gene3D" id="3.40.710.10">
    <property type="entry name" value="DD-peptidase/beta-lactamase superfamily"/>
    <property type="match status" value="1"/>
</dbReference>
<dbReference type="OrthoDB" id="9803467at2"/>
<dbReference type="PANTHER" id="PTHR43283">
    <property type="entry name" value="BETA-LACTAMASE-RELATED"/>
    <property type="match status" value="1"/>
</dbReference>
<dbReference type="SUPFAM" id="SSF56601">
    <property type="entry name" value="beta-lactamase/transpeptidase-like"/>
    <property type="match status" value="1"/>
</dbReference>
<evidence type="ECO:0000313" key="3">
    <source>
        <dbReference type="EMBL" id="SEO26509.1"/>
    </source>
</evidence>
<keyword evidence="5" id="KW-1185">Reference proteome</keyword>
<dbReference type="PANTHER" id="PTHR43283:SF18">
    <property type="match status" value="1"/>
</dbReference>
<sequence length="357" mass="39912">MLKTHKLTDTLNKAAEEIGFSGTVALKMPWCDPLVLPYGFAQRENLIPNKACTSFGTASGGKLFTALSICQLAEQGELKLDGRIGDYLNLKEDFPHFNKEITIHHLLTHSSGISDYFDEEVMDDFEQLWEKHPMYRLRTLGDFVPLIRDLPIKFTPGGRFHYNNAGYIVLGLVIERESGMPFADYVESRIFQPCGMTRSGYYPLDRLPADTATGYIDEEDGTWRSNIYSIPVKGGADGGVFLAAPDMLKFWDALMNGGLLGADLLGCLLSPQIADKDCEYYGYGIWITKRDDISVKYHIMGSDPGVSFRSAFYPGPGLALAVTCNKSMGAYRMMRMVEEELLTEELAWKAEVPMIDL</sequence>
<dbReference type="InterPro" id="IPR001466">
    <property type="entry name" value="Beta-lactam-related"/>
</dbReference>
<dbReference type="RefSeq" id="WP_051500520.1">
    <property type="nucleotide sequence ID" value="NZ_CP076607.1"/>
</dbReference>
<dbReference type="Proteomes" id="UP000198809">
    <property type="component" value="Unassembled WGS sequence"/>
</dbReference>
<proteinExistence type="predicted"/>
<evidence type="ECO:0000259" key="1">
    <source>
        <dbReference type="Pfam" id="PF00144"/>
    </source>
</evidence>
<dbReference type="STRING" id="1333845.SAMN04487895_106132"/>
<dbReference type="Pfam" id="PF00144">
    <property type="entry name" value="Beta-lactamase"/>
    <property type="match status" value="1"/>
</dbReference>